<organism evidence="3 4">
    <name type="scientific">Mycobacterium talmoniae</name>
    <dbReference type="NCBI Taxonomy" id="1858794"/>
    <lineage>
        <taxon>Bacteria</taxon>
        <taxon>Bacillati</taxon>
        <taxon>Actinomycetota</taxon>
        <taxon>Actinomycetes</taxon>
        <taxon>Mycobacteriales</taxon>
        <taxon>Mycobacteriaceae</taxon>
        <taxon>Mycobacterium</taxon>
    </lineage>
</organism>
<dbReference type="Proteomes" id="UP000179734">
    <property type="component" value="Unassembled WGS sequence"/>
</dbReference>
<dbReference type="InterPro" id="IPR036291">
    <property type="entry name" value="NAD(P)-bd_dom_sf"/>
</dbReference>
<dbReference type="EMBL" id="MLQM01000030">
    <property type="protein sequence ID" value="OHV04810.1"/>
    <property type="molecule type" value="Genomic_DNA"/>
</dbReference>
<comment type="caution">
    <text evidence="3">The sequence shown here is derived from an EMBL/GenBank/DDBJ whole genome shotgun (WGS) entry which is preliminary data.</text>
</comment>
<dbReference type="InterPro" id="IPR000683">
    <property type="entry name" value="Gfo/Idh/MocA-like_OxRdtase_N"/>
</dbReference>
<evidence type="ECO:0000259" key="2">
    <source>
        <dbReference type="Pfam" id="PF22725"/>
    </source>
</evidence>
<proteinExistence type="predicted"/>
<gene>
    <name evidence="3" type="ORF">BKN37_08365</name>
</gene>
<evidence type="ECO:0000313" key="3">
    <source>
        <dbReference type="EMBL" id="OHV04810.1"/>
    </source>
</evidence>
<dbReference type="Pfam" id="PF01408">
    <property type="entry name" value="GFO_IDH_MocA"/>
    <property type="match status" value="1"/>
</dbReference>
<reference evidence="3 4" key="1">
    <citation type="submission" date="2016-10" db="EMBL/GenBank/DDBJ databases">
        <title>Genome sequence of Mycobacterium talmonii.</title>
        <authorList>
            <person name="Greninger A.L."/>
            <person name="Elliott B."/>
            <person name="Vasireddy S."/>
            <person name="Vasireddy R."/>
        </authorList>
    </citation>
    <scope>NUCLEOTIDE SEQUENCE [LARGE SCALE GENOMIC DNA]</scope>
    <source>
        <strain evidence="4">NE-TNMC-100812</strain>
    </source>
</reference>
<dbReference type="Gene3D" id="3.40.50.720">
    <property type="entry name" value="NAD(P)-binding Rossmann-like Domain"/>
    <property type="match status" value="1"/>
</dbReference>
<dbReference type="InterPro" id="IPR050424">
    <property type="entry name" value="Gfo-Idh-MocA_inositol_DH"/>
</dbReference>
<evidence type="ECO:0000259" key="1">
    <source>
        <dbReference type="Pfam" id="PF01408"/>
    </source>
</evidence>
<dbReference type="PANTHER" id="PTHR43593:SF1">
    <property type="entry name" value="INOSITOL 2-DEHYDROGENASE"/>
    <property type="match status" value="1"/>
</dbReference>
<dbReference type="GO" id="GO:0000166">
    <property type="term" value="F:nucleotide binding"/>
    <property type="evidence" value="ECO:0007669"/>
    <property type="project" value="InterPro"/>
</dbReference>
<evidence type="ECO:0000313" key="4">
    <source>
        <dbReference type="Proteomes" id="UP000179734"/>
    </source>
</evidence>
<dbReference type="Pfam" id="PF22725">
    <property type="entry name" value="GFO_IDH_MocA_C3"/>
    <property type="match status" value="1"/>
</dbReference>
<feature type="domain" description="Gfo/Idh/MocA-like oxidoreductase N-terminal" evidence="1">
    <location>
        <begin position="2"/>
        <end position="123"/>
    </location>
</feature>
<keyword evidence="4" id="KW-1185">Reference proteome</keyword>
<accession>A0A1S1NNF4</accession>
<feature type="domain" description="GFO/IDH/MocA-like oxidoreductase" evidence="2">
    <location>
        <begin position="131"/>
        <end position="240"/>
    </location>
</feature>
<dbReference type="Gene3D" id="3.30.360.10">
    <property type="entry name" value="Dihydrodipicolinate Reductase, domain 2"/>
    <property type="match status" value="1"/>
</dbReference>
<dbReference type="SUPFAM" id="SSF55347">
    <property type="entry name" value="Glyceraldehyde-3-phosphate dehydrogenase-like, C-terminal domain"/>
    <property type="match status" value="1"/>
</dbReference>
<protein>
    <submittedName>
        <fullName evidence="3">Uncharacterized protein</fullName>
    </submittedName>
</protein>
<dbReference type="SUPFAM" id="SSF51735">
    <property type="entry name" value="NAD(P)-binding Rossmann-fold domains"/>
    <property type="match status" value="1"/>
</dbReference>
<name>A0A1S1NNF4_9MYCO</name>
<sequence length="320" mass="33793">MIRLALIGLGNMGMEHLEMFAALAPRVQITAVADAHAPFADRAGARVPSATVFHDPLDCARTAGVDAAVVATTDDTHHGIVDACIARGIYVLCEKPLTASADDSRRLVDAEHAHGRRLVQVGYMRRYDDDYRRMHDVLRSGRVGDPVLITQRHRNPLVVNDFDAEKLILSTASHDVDLFRWFSGDEIAQVSATAKASGSALTVLLTLTSRSGILGVVELSRGPGLRYDIGCDILASAGTLTLAAPTPVSDSWFERFAGAYRSQNAAWLAAVAAGSITGPSTYDGYAGNAVAEAALAALRSGRAQPVSQLPAPGSARPAPA</sequence>
<dbReference type="RefSeq" id="WP_071024351.1">
    <property type="nucleotide sequence ID" value="NZ_MLQM01000030.1"/>
</dbReference>
<dbReference type="PANTHER" id="PTHR43593">
    <property type="match status" value="1"/>
</dbReference>
<dbReference type="AlphaFoldDB" id="A0A1S1NNF4"/>
<dbReference type="InterPro" id="IPR055170">
    <property type="entry name" value="GFO_IDH_MocA-like_dom"/>
</dbReference>